<accession>A0AAQ3L5G5</accession>
<dbReference type="Gene3D" id="1.50.10.100">
    <property type="entry name" value="Chondroitin AC/alginate lyase"/>
    <property type="match status" value="1"/>
</dbReference>
<keyword evidence="3" id="KW-1185">Reference proteome</keyword>
<organism evidence="2 3">
    <name type="scientific">Rubellicoccus peritrichatus</name>
    <dbReference type="NCBI Taxonomy" id="3080537"/>
    <lineage>
        <taxon>Bacteria</taxon>
        <taxon>Pseudomonadati</taxon>
        <taxon>Verrucomicrobiota</taxon>
        <taxon>Opitutia</taxon>
        <taxon>Puniceicoccales</taxon>
        <taxon>Cerasicoccaceae</taxon>
        <taxon>Rubellicoccus</taxon>
    </lineage>
</organism>
<gene>
    <name evidence="2" type="ORF">RZN69_14235</name>
</gene>
<reference evidence="2 3" key="1">
    <citation type="submission" date="2023-10" db="EMBL/GenBank/DDBJ databases">
        <title>Rubellicoccus peritrichatus gen. nov., sp. nov., isolated from an algae of coral reef tank.</title>
        <authorList>
            <person name="Luo J."/>
        </authorList>
    </citation>
    <scope>NUCLEOTIDE SEQUENCE [LARGE SCALE GENOMIC DNA]</scope>
    <source>
        <strain evidence="2 3">CR14</strain>
    </source>
</reference>
<protein>
    <submittedName>
        <fullName evidence="2">LamG-like jellyroll fold domain-containing protein</fullName>
    </submittedName>
</protein>
<dbReference type="SUPFAM" id="SSF56988">
    <property type="entry name" value="Anthrax protective antigen"/>
    <property type="match status" value="1"/>
</dbReference>
<dbReference type="InterPro" id="IPR013320">
    <property type="entry name" value="ConA-like_dom_sf"/>
</dbReference>
<dbReference type="InterPro" id="IPR037524">
    <property type="entry name" value="PA14/GLEYA"/>
</dbReference>
<proteinExistence type="predicted"/>
<dbReference type="Pfam" id="PF13385">
    <property type="entry name" value="Laminin_G_3"/>
    <property type="match status" value="1"/>
</dbReference>
<dbReference type="PROSITE" id="PS51820">
    <property type="entry name" value="PA14"/>
    <property type="match status" value="1"/>
</dbReference>
<dbReference type="SUPFAM" id="SSF49899">
    <property type="entry name" value="Concanavalin A-like lectins/glucanases"/>
    <property type="match status" value="1"/>
</dbReference>
<evidence type="ECO:0000313" key="2">
    <source>
        <dbReference type="EMBL" id="WOO39779.1"/>
    </source>
</evidence>
<dbReference type="InterPro" id="IPR008929">
    <property type="entry name" value="Chondroitin_lyas"/>
</dbReference>
<dbReference type="RefSeq" id="WP_317831786.1">
    <property type="nucleotide sequence ID" value="NZ_CP136920.1"/>
</dbReference>
<feature type="domain" description="PA14" evidence="1">
    <location>
        <begin position="1019"/>
        <end position="1184"/>
    </location>
</feature>
<evidence type="ECO:0000313" key="3">
    <source>
        <dbReference type="Proteomes" id="UP001304300"/>
    </source>
</evidence>
<dbReference type="Gene3D" id="2.60.120.200">
    <property type="match status" value="1"/>
</dbReference>
<sequence>MYRTFLGHLLSKNLSQLLCTLVLVQCHLLFGDASKHEYRGKFTPDADYVLSGQLAMDLPDLPQVPFRFITDAEGFQSSRLSAVPEPGVHPRIILSPSDIELIRKRVQSLDSQGNVFKVSWRDAQNKATLEPGKQGYNGAPWAGISPIAARALVASLTDNDKMGREAAEMTVKHAEFLEPRVDILNEHPETETYRHNFYYWSRTGVIVGGISYLEAWREGGADRVRELAKKSVEFRTKDNQWSYTSLAFEYDYAYIFMTAGERDIVRRVLSKMSVGKYTTGMEIPGHFFINNHMSMGAMFLCVPLAIEGEEGYDPRILEQIAPRLQDKLTYDISPDGILYENVKGFIPLYAVWAVGRRGDRELLRHDHLKAMVESGFYNSANLYNRFVNHGRNRPGESKVELGKADQEKRYWEFLGAGGFPHAGFFWNWVMAYFYPDSPIIDFSYKTACVNQNYDKFDGSDNEKNYGGKIHYNMRSMTDVMLLCATEGLKNSEGDPIDYNASGMTPELKEKPMMWSDMSRGLAAMRSSWDEDAIYIHYENRSDYFYGGHETPEHGDFRLSADGVVWSPYTGAYMNPYFHNMVLIDGKAGVYQPVAGRMIGAYDSEAAATVVSDATDGYNWKKEEKNFYMWHEMIDSTPVHSDWLRYRGLDMNRDWELPFQTHMREFYDGFAHLDWGPWHGETRGPEYFHRWNDVERVMRTLHLARPDTSKDGKPYVLIIDDVKKDDKMHQFDWMLTLGGDVELYKAATATRNRHNTKSMKGAIGSDLIFCLADTKRKRSNIPFFGGQRPTVVSEPKEGDPMLLVRVLWRNTNSPYPLPSFEHSWKISHVRVSAYAVEPEFRVMLFPFRYGENLPLTTWSDDRSQLSVTIGGQEDVYSFDKTDAGRTVFSMVRNGKIVAQTPASPPSPKLALDEGWSIDKNDVDEIRKHHFADSFAVAFEAPLSGSEIRYQVRPLGENNSNRIEDYTKWELYSKPIIVTESSKVTAVTLKDHWVVAQNNVSAPTFLELVRQSPLPAVDVKGISPGLALEVYETRSTIFDDRGFFTGKKNMLPDLSRLKPIASGAVDGFTVPRVYPTQPRSEMAKGFYRYRGFFKAEESGVYRFKIFSPSPIDFKLSADTVLSVTGPYGASQKNRYGEVSLAAGLHPIDLVVCDPVFWKGAMEAPMTLNVEVMSPNANTYSAIAPADLSRTASQLAAFASPEIPVIAPVHVSEALVPGWVENRYDWAANLPEECILKGGHNNVDFRMPVNGLPENYFEPLVGAEPFAREIATTLNGNDYLGRVITYQGYFKARWKGVYSFRLDATGANELLIDGKPIVRNRMNAPELFGQVELEPGYYPITIRLAEGSGICEVKAPGHEAFAPLVAGDVYRPENITRITDQDRLAASVVIGANGEAVSVEGYGSVNIKTSNTSVVGGKSGGKALEMNGPHSYVELQGLNLPDDVVTVSIWFKVGKGGRLMEGMPNKFMADFRGKDNIRTLFYRDYADSLTVSAGEGFLKQQWTLYTAILDKNSIRVFINGEFKGHSSVDRNGFYSKSTDARPTAIQFMTGNVGGVLGKVEVYNRALTEVEIGQQRF</sequence>
<dbReference type="Proteomes" id="UP001304300">
    <property type="component" value="Chromosome"/>
</dbReference>
<name>A0AAQ3L5G5_9BACT</name>
<dbReference type="KEGG" id="puo:RZN69_14235"/>
<dbReference type="Gene3D" id="2.70.98.70">
    <property type="match status" value="1"/>
</dbReference>
<dbReference type="EMBL" id="CP136920">
    <property type="protein sequence ID" value="WOO39779.1"/>
    <property type="molecule type" value="Genomic_DNA"/>
</dbReference>
<evidence type="ECO:0000259" key="1">
    <source>
        <dbReference type="PROSITE" id="PS51820"/>
    </source>
</evidence>